<evidence type="ECO:0000313" key="2">
    <source>
        <dbReference type="EMBL" id="THJ32828.1"/>
    </source>
</evidence>
<reference evidence="2 3" key="1">
    <citation type="submission" date="2019-04" db="EMBL/GenBank/DDBJ databases">
        <title>Lampropedia sp YIM MLB12 draf genome.</title>
        <authorList>
            <person name="Wang Y.-X."/>
        </authorList>
    </citation>
    <scope>NUCLEOTIDE SEQUENCE [LARGE SCALE GENOMIC DNA]</scope>
    <source>
        <strain evidence="2 3">YIM MLB12</strain>
    </source>
</reference>
<feature type="domain" description="DUF4145" evidence="1">
    <location>
        <begin position="116"/>
        <end position="192"/>
    </location>
</feature>
<dbReference type="AlphaFoldDB" id="A0A4S5BSE8"/>
<evidence type="ECO:0000313" key="3">
    <source>
        <dbReference type="Proteomes" id="UP000306236"/>
    </source>
</evidence>
<dbReference type="EMBL" id="SSWX01000013">
    <property type="protein sequence ID" value="THJ32828.1"/>
    <property type="molecule type" value="Genomic_DNA"/>
</dbReference>
<evidence type="ECO:0000259" key="1">
    <source>
        <dbReference type="Pfam" id="PF13643"/>
    </source>
</evidence>
<organism evidence="2 3">
    <name type="scientific">Lampropedia aestuarii</name>
    <dbReference type="NCBI Taxonomy" id="2562762"/>
    <lineage>
        <taxon>Bacteria</taxon>
        <taxon>Pseudomonadati</taxon>
        <taxon>Pseudomonadota</taxon>
        <taxon>Betaproteobacteria</taxon>
        <taxon>Burkholderiales</taxon>
        <taxon>Comamonadaceae</taxon>
        <taxon>Lampropedia</taxon>
    </lineage>
</organism>
<gene>
    <name evidence="2" type="ORF">E8K88_11105</name>
</gene>
<comment type="caution">
    <text evidence="2">The sequence shown here is derived from an EMBL/GenBank/DDBJ whole genome shotgun (WGS) entry which is preliminary data.</text>
</comment>
<keyword evidence="3" id="KW-1185">Reference proteome</keyword>
<accession>A0A4S5BSE8</accession>
<sequence length="292" mass="34099">MSKEIYSLDCRECHRRTRHEELASFSEESDPYDYHDMTSWMIVKCQGCFSHAFLKKYDDYEAYYEDDNGEINHNVEFTTYPPVIAKHRPISNTFNLPIMVRNIYIQTLETLGIKSYLIASIGLRATVEAVCKDLNIPGRNLEVRINNLQKNGHISNTDKKMLHAIRFLGNDAAHDIIEPKKADILIALDIIEHMLNSIYILREKTKNLETIIDDYNSFLKLLEKLSMEFTGAETINITTLLSKKTRLIEGKKDEFIEKFNRDLLEGKINFLNYEKTEEINDRDIFLFSIKAR</sequence>
<proteinExistence type="predicted"/>
<dbReference type="Pfam" id="PF13643">
    <property type="entry name" value="DUF4145"/>
    <property type="match status" value="1"/>
</dbReference>
<protein>
    <submittedName>
        <fullName evidence="2">DUF4145 domain-containing protein</fullName>
    </submittedName>
</protein>
<dbReference type="OrthoDB" id="1417974at2"/>
<dbReference type="InterPro" id="IPR025285">
    <property type="entry name" value="DUF4145"/>
</dbReference>
<name>A0A4S5BSE8_9BURK</name>
<dbReference type="Proteomes" id="UP000306236">
    <property type="component" value="Unassembled WGS sequence"/>
</dbReference>
<dbReference type="RefSeq" id="WP_136406738.1">
    <property type="nucleotide sequence ID" value="NZ_SSWX01000013.1"/>
</dbReference>